<keyword evidence="6" id="KW-1185">Reference proteome</keyword>
<dbReference type="PANTHER" id="PTHR30024">
    <property type="entry name" value="ALIPHATIC SULFONATES-BINDING PROTEIN-RELATED"/>
    <property type="match status" value="1"/>
</dbReference>
<dbReference type="Pfam" id="PF22384">
    <property type="entry name" value="PBP2_Ca3427_like"/>
    <property type="match status" value="1"/>
</dbReference>
<evidence type="ECO:0000259" key="4">
    <source>
        <dbReference type="Pfam" id="PF22384"/>
    </source>
</evidence>
<dbReference type="EMBL" id="FNQC01000003">
    <property type="protein sequence ID" value="SDY86464.1"/>
    <property type="molecule type" value="Genomic_DNA"/>
</dbReference>
<sequence length="289" mass="33153">METIRIIGVPEHFNYVWEKVVESQPFLDQEIKLEWQNESRGSGEMNKAIREGNADVAIVLTESFVKDKIEGNPGSIIGFHVKSPLVWGIHVSGRSKVTELGELKNAPFLISRFGSGSHLMAFLLAEREKWDFSVLEFEVIGNMEGAKKSFISDIPKTFLWEKYTTKPLVDQGSFKRIGEIPTPWPCFVIVASDESIQKHREILRKLRDLVYEKSSTLRADPDFPIQLSDKYGILQEDIQAWLKQTQWAEDSRVDLEIFENTMNILKRLGLIQKKISPDNFVFKPLVQAK</sequence>
<evidence type="ECO:0000313" key="5">
    <source>
        <dbReference type="EMBL" id="SDY86464.1"/>
    </source>
</evidence>
<evidence type="ECO:0000256" key="3">
    <source>
        <dbReference type="ARBA" id="ARBA00022729"/>
    </source>
</evidence>
<evidence type="ECO:0000256" key="1">
    <source>
        <dbReference type="ARBA" id="ARBA00004418"/>
    </source>
</evidence>
<comment type="subcellular location">
    <subcellularLocation>
        <location evidence="1">Periplasm</location>
    </subcellularLocation>
</comment>
<keyword evidence="3" id="KW-0732">Signal</keyword>
<protein>
    <submittedName>
        <fullName evidence="5">ABC-type nitrate/sulfonate/bicarbonate transport system, substrate-binding protein</fullName>
    </submittedName>
</protein>
<reference evidence="5 6" key="1">
    <citation type="submission" date="2016-10" db="EMBL/GenBank/DDBJ databases">
        <authorList>
            <person name="Varghese N."/>
            <person name="Submissions S."/>
        </authorList>
    </citation>
    <scope>NUCLEOTIDE SEQUENCE [LARGE SCALE GENOMIC DNA]</scope>
    <source>
        <strain evidence="5 6">DSM 17997</strain>
    </source>
</reference>
<gene>
    <name evidence="5" type="ORF">SAMN05444412_103191</name>
</gene>
<proteinExistence type="inferred from homology"/>
<dbReference type="Gene3D" id="3.40.190.10">
    <property type="entry name" value="Periplasmic binding protein-like II"/>
    <property type="match status" value="2"/>
</dbReference>
<dbReference type="RefSeq" id="WP_019597134.1">
    <property type="nucleotide sequence ID" value="NZ_FNQC01000003.1"/>
</dbReference>
<evidence type="ECO:0000313" key="6">
    <source>
        <dbReference type="Proteomes" id="UP000199663"/>
    </source>
</evidence>
<dbReference type="SUPFAM" id="SSF53850">
    <property type="entry name" value="Periplasmic binding protein-like II"/>
    <property type="match status" value="1"/>
</dbReference>
<feature type="domain" description="Ca3427-like PBP 2" evidence="4">
    <location>
        <begin position="94"/>
        <end position="180"/>
    </location>
</feature>
<evidence type="ECO:0000256" key="2">
    <source>
        <dbReference type="ARBA" id="ARBA00010742"/>
    </source>
</evidence>
<comment type="caution">
    <text evidence="5">The sequence shown here is derived from an EMBL/GenBank/DDBJ whole genome shotgun (WGS) entry which is preliminary data.</text>
</comment>
<dbReference type="InterPro" id="IPR054364">
    <property type="entry name" value="Ca3427-like_PBP2"/>
</dbReference>
<accession>A0A1H3NCH2</accession>
<comment type="similarity">
    <text evidence="2">Belongs to the bacterial solute-binding protein SsuA/TauA family.</text>
</comment>
<name>A0A1H3NCH2_9BACT</name>
<dbReference type="Proteomes" id="UP000199663">
    <property type="component" value="Unassembled WGS sequence"/>
</dbReference>
<organism evidence="5 6">
    <name type="scientific">Rhodonellum ikkaensis</name>
    <dbReference type="NCBI Taxonomy" id="336829"/>
    <lineage>
        <taxon>Bacteria</taxon>
        <taxon>Pseudomonadati</taxon>
        <taxon>Bacteroidota</taxon>
        <taxon>Cytophagia</taxon>
        <taxon>Cytophagales</taxon>
        <taxon>Cytophagaceae</taxon>
        <taxon>Rhodonellum</taxon>
    </lineage>
</organism>
<dbReference type="PANTHER" id="PTHR30024:SF47">
    <property type="entry name" value="TAURINE-BINDING PERIPLASMIC PROTEIN"/>
    <property type="match status" value="1"/>
</dbReference>